<evidence type="ECO:0000313" key="1">
    <source>
        <dbReference type="EMBL" id="KAG7326131.1"/>
    </source>
</evidence>
<dbReference type="EMBL" id="JAHKSW010000011">
    <property type="protein sequence ID" value="KAG7326131.1"/>
    <property type="molecule type" value="Genomic_DNA"/>
</dbReference>
<reference evidence="1 2" key="1">
    <citation type="submission" date="2021-06" db="EMBL/GenBank/DDBJ databases">
        <title>Chromosome-level genome assembly of the red-tail catfish (Hemibagrus wyckioides).</title>
        <authorList>
            <person name="Shao F."/>
        </authorList>
    </citation>
    <scope>NUCLEOTIDE SEQUENCE [LARGE SCALE GENOMIC DNA]</scope>
    <source>
        <strain evidence="1">EC202008001</strain>
        <tissue evidence="1">Blood</tissue>
    </source>
</reference>
<protein>
    <submittedName>
        <fullName evidence="1">Uncharacterized protein</fullName>
    </submittedName>
</protein>
<name>A0A9D3NP78_9TELE</name>
<proteinExistence type="predicted"/>
<dbReference type="Proteomes" id="UP000824219">
    <property type="component" value="Linkage Group LG11"/>
</dbReference>
<keyword evidence="2" id="KW-1185">Reference proteome</keyword>
<dbReference type="AlphaFoldDB" id="A0A9D3NP78"/>
<accession>A0A9D3NP78</accession>
<sequence>MVTARSQGRALRRIVDVVTFPVFEERGDSDNSVESCCLNPEQDYEKIPEDTCSGVMSYRRDGSDLEKVSLLLLEFFNQHTDADVLQQQKVKVQ</sequence>
<organism evidence="1 2">
    <name type="scientific">Hemibagrus wyckioides</name>
    <dbReference type="NCBI Taxonomy" id="337641"/>
    <lineage>
        <taxon>Eukaryota</taxon>
        <taxon>Metazoa</taxon>
        <taxon>Chordata</taxon>
        <taxon>Craniata</taxon>
        <taxon>Vertebrata</taxon>
        <taxon>Euteleostomi</taxon>
        <taxon>Actinopterygii</taxon>
        <taxon>Neopterygii</taxon>
        <taxon>Teleostei</taxon>
        <taxon>Ostariophysi</taxon>
        <taxon>Siluriformes</taxon>
        <taxon>Bagridae</taxon>
        <taxon>Hemibagrus</taxon>
    </lineage>
</organism>
<evidence type="ECO:0000313" key="2">
    <source>
        <dbReference type="Proteomes" id="UP000824219"/>
    </source>
</evidence>
<gene>
    <name evidence="1" type="ORF">KOW79_009532</name>
</gene>
<comment type="caution">
    <text evidence="1">The sequence shown here is derived from an EMBL/GenBank/DDBJ whole genome shotgun (WGS) entry which is preliminary data.</text>
</comment>